<proteinExistence type="predicted"/>
<dbReference type="PANTHER" id="PTHR30250">
    <property type="entry name" value="PST FAMILY PREDICTED COLANIC ACID TRANSPORTER"/>
    <property type="match status" value="1"/>
</dbReference>
<evidence type="ECO:0000256" key="1">
    <source>
        <dbReference type="ARBA" id="ARBA00004651"/>
    </source>
</evidence>
<name>W1UDH2_9FIRM</name>
<dbReference type="AlphaFoldDB" id="W1UDH2"/>
<evidence type="ECO:0000313" key="8">
    <source>
        <dbReference type="Proteomes" id="UP000018840"/>
    </source>
</evidence>
<dbReference type="Pfam" id="PF01943">
    <property type="entry name" value="Polysacc_synt"/>
    <property type="match status" value="1"/>
</dbReference>
<evidence type="ECO:0008006" key="9">
    <source>
        <dbReference type="Google" id="ProtNLM"/>
    </source>
</evidence>
<reference evidence="7 8" key="1">
    <citation type="submission" date="2013-12" db="EMBL/GenBank/DDBJ databases">
        <title>A Varibaculum cambriense genome reconstructed from a premature infant gut community with otherwise low bacterial novelty that shifts toward anaerobic metabolism during the third week of life.</title>
        <authorList>
            <person name="Brown C.T."/>
            <person name="Sharon I."/>
            <person name="Thomas B.C."/>
            <person name="Castelle C.J."/>
            <person name="Morowitz M.J."/>
            <person name="Banfield J.F."/>
        </authorList>
    </citation>
    <scope>NUCLEOTIDE SEQUENCE [LARGE SCALE GENOMIC DNA]</scope>
    <source>
        <strain evidence="8">DORA_17_25</strain>
    </source>
</reference>
<evidence type="ECO:0000256" key="5">
    <source>
        <dbReference type="ARBA" id="ARBA00023136"/>
    </source>
</evidence>
<dbReference type="GO" id="GO:0005886">
    <property type="term" value="C:plasma membrane"/>
    <property type="evidence" value="ECO:0007669"/>
    <property type="project" value="UniProtKB-SubCell"/>
</dbReference>
<sequence>MRKIPNLLLATIILSISNIIVRGLGFIYKIFLSNIIGEQGLGIYHIVFNFLMICIALTTTGIPTALSCLISANNTLKNKKETNILFISTLYVSFFIAFFISIFISLHSEFLADTFLHNPQLNLFILAICPTVVLITISNVLRSYFYGIKK</sequence>
<evidence type="ECO:0000256" key="3">
    <source>
        <dbReference type="ARBA" id="ARBA00022692"/>
    </source>
</evidence>
<keyword evidence="4 6" id="KW-1133">Transmembrane helix</keyword>
<gene>
    <name evidence="7" type="ORF">Q612_NSC00132G0001</name>
</gene>
<keyword evidence="2" id="KW-1003">Cell membrane</keyword>
<evidence type="ECO:0000313" key="7">
    <source>
        <dbReference type="EMBL" id="ETI89698.1"/>
    </source>
</evidence>
<dbReference type="InterPro" id="IPR050833">
    <property type="entry name" value="Poly_Biosynth_Transport"/>
</dbReference>
<keyword evidence="5 6" id="KW-0472">Membrane</keyword>
<feature type="transmembrane region" description="Helical" evidence="6">
    <location>
        <begin position="124"/>
        <end position="145"/>
    </location>
</feature>
<protein>
    <recommendedName>
        <fullName evidence="9">Polysaccharide biosynthesis protein</fullName>
    </recommendedName>
</protein>
<accession>W1UDH2</accession>
<comment type="subcellular location">
    <subcellularLocation>
        <location evidence="1">Cell membrane</location>
        <topology evidence="1">Multi-pass membrane protein</topology>
    </subcellularLocation>
</comment>
<evidence type="ECO:0000256" key="2">
    <source>
        <dbReference type="ARBA" id="ARBA00022475"/>
    </source>
</evidence>
<keyword evidence="3 6" id="KW-0812">Transmembrane</keyword>
<evidence type="ECO:0000256" key="4">
    <source>
        <dbReference type="ARBA" id="ARBA00022989"/>
    </source>
</evidence>
<dbReference type="InterPro" id="IPR002797">
    <property type="entry name" value="Polysacc_synth"/>
</dbReference>
<feature type="transmembrane region" description="Helical" evidence="6">
    <location>
        <begin position="7"/>
        <end position="31"/>
    </location>
</feature>
<dbReference type="PANTHER" id="PTHR30250:SF21">
    <property type="entry name" value="LIPID II FLIPPASE MURJ"/>
    <property type="match status" value="1"/>
</dbReference>
<feature type="transmembrane region" description="Helical" evidence="6">
    <location>
        <begin position="84"/>
        <end position="104"/>
    </location>
</feature>
<comment type="caution">
    <text evidence="7">The sequence shown here is derived from an EMBL/GenBank/DDBJ whole genome shotgun (WGS) entry which is preliminary data.</text>
</comment>
<evidence type="ECO:0000256" key="6">
    <source>
        <dbReference type="SAM" id="Phobius"/>
    </source>
</evidence>
<dbReference type="EMBL" id="AZMC01000132">
    <property type="protein sequence ID" value="ETI89698.1"/>
    <property type="molecule type" value="Genomic_DNA"/>
</dbReference>
<organism evidence="7 8">
    <name type="scientific">Negativicoccus succinicivorans DORA_17_25</name>
    <dbReference type="NCBI Taxonomy" id="1403945"/>
    <lineage>
        <taxon>Bacteria</taxon>
        <taxon>Bacillati</taxon>
        <taxon>Bacillota</taxon>
        <taxon>Negativicutes</taxon>
        <taxon>Veillonellales</taxon>
        <taxon>Veillonellaceae</taxon>
        <taxon>Negativicoccus</taxon>
    </lineage>
</organism>
<feature type="transmembrane region" description="Helical" evidence="6">
    <location>
        <begin position="43"/>
        <end position="72"/>
    </location>
</feature>
<dbReference type="Proteomes" id="UP000018840">
    <property type="component" value="Unassembled WGS sequence"/>
</dbReference>
<dbReference type="RefSeq" id="WP_024047845.1">
    <property type="nucleotide sequence ID" value="NZ_AZMC01000132.1"/>
</dbReference>
<feature type="non-terminal residue" evidence="7">
    <location>
        <position position="150"/>
    </location>
</feature>